<organism evidence="1 2">
    <name type="scientific">Pisum sativum</name>
    <name type="common">Garden pea</name>
    <name type="synonym">Lathyrus oleraceus</name>
    <dbReference type="NCBI Taxonomy" id="3888"/>
    <lineage>
        <taxon>Eukaryota</taxon>
        <taxon>Viridiplantae</taxon>
        <taxon>Streptophyta</taxon>
        <taxon>Embryophyta</taxon>
        <taxon>Tracheophyta</taxon>
        <taxon>Spermatophyta</taxon>
        <taxon>Magnoliopsida</taxon>
        <taxon>eudicotyledons</taxon>
        <taxon>Gunneridae</taxon>
        <taxon>Pentapetalae</taxon>
        <taxon>rosids</taxon>
        <taxon>fabids</taxon>
        <taxon>Fabales</taxon>
        <taxon>Fabaceae</taxon>
        <taxon>Papilionoideae</taxon>
        <taxon>50 kb inversion clade</taxon>
        <taxon>NPAAA clade</taxon>
        <taxon>Hologalegina</taxon>
        <taxon>IRL clade</taxon>
        <taxon>Fabeae</taxon>
        <taxon>Lathyrus</taxon>
    </lineage>
</organism>
<dbReference type="EMBL" id="JAMSHJ010000006">
    <property type="protein sequence ID" value="KAI5399332.1"/>
    <property type="molecule type" value="Genomic_DNA"/>
</dbReference>
<gene>
    <name evidence="1" type="ORF">KIW84_064621</name>
</gene>
<dbReference type="Proteomes" id="UP001058974">
    <property type="component" value="Chromosome 6"/>
</dbReference>
<dbReference type="Gramene" id="Psat06G0462100-T1">
    <property type="protein sequence ID" value="KAI5399332.1"/>
    <property type="gene ID" value="KIW84_064621"/>
</dbReference>
<dbReference type="AlphaFoldDB" id="A0A9D4WD42"/>
<reference evidence="1 2" key="1">
    <citation type="journal article" date="2022" name="Nat. Genet.">
        <title>Improved pea reference genome and pan-genome highlight genomic features and evolutionary characteristics.</title>
        <authorList>
            <person name="Yang T."/>
            <person name="Liu R."/>
            <person name="Luo Y."/>
            <person name="Hu S."/>
            <person name="Wang D."/>
            <person name="Wang C."/>
            <person name="Pandey M.K."/>
            <person name="Ge S."/>
            <person name="Xu Q."/>
            <person name="Li N."/>
            <person name="Li G."/>
            <person name="Huang Y."/>
            <person name="Saxena R.K."/>
            <person name="Ji Y."/>
            <person name="Li M."/>
            <person name="Yan X."/>
            <person name="He Y."/>
            <person name="Liu Y."/>
            <person name="Wang X."/>
            <person name="Xiang C."/>
            <person name="Varshney R.K."/>
            <person name="Ding H."/>
            <person name="Gao S."/>
            <person name="Zong X."/>
        </authorList>
    </citation>
    <scope>NUCLEOTIDE SEQUENCE [LARGE SCALE GENOMIC DNA]</scope>
    <source>
        <strain evidence="1 2">cv. Zhongwan 6</strain>
    </source>
</reference>
<accession>A0A9D4WD42</accession>
<sequence length="125" mass="14716">MVEPEDHTRHVINNHTEVGRMSCHNSMRRLTHMARTPTNARQREMKTGLLQIIYTNPFASLDHEDPYTHLTKFYELVGTLRASETEEEAVFVRLLIHRCKDRDYRICSKFYKSFVKHVNSSAGCY</sequence>
<proteinExistence type="predicted"/>
<name>A0A9D4WD42_PEA</name>
<comment type="caution">
    <text evidence="1">The sequence shown here is derived from an EMBL/GenBank/DDBJ whole genome shotgun (WGS) entry which is preliminary data.</text>
</comment>
<evidence type="ECO:0000313" key="2">
    <source>
        <dbReference type="Proteomes" id="UP001058974"/>
    </source>
</evidence>
<keyword evidence="2" id="KW-1185">Reference proteome</keyword>
<protein>
    <submittedName>
        <fullName evidence="1">Uncharacterized protein</fullName>
    </submittedName>
</protein>
<evidence type="ECO:0000313" key="1">
    <source>
        <dbReference type="EMBL" id="KAI5399332.1"/>
    </source>
</evidence>